<keyword evidence="8" id="KW-1185">Reference proteome</keyword>
<comment type="similarity">
    <text evidence="1 6">Belongs to the peptidase S14 family.</text>
</comment>
<dbReference type="NCBIfam" id="NF045542">
    <property type="entry name" value="Clp_rel_HeadMat"/>
    <property type="match status" value="1"/>
</dbReference>
<evidence type="ECO:0000256" key="1">
    <source>
        <dbReference type="ARBA" id="ARBA00007039"/>
    </source>
</evidence>
<keyword evidence="4" id="KW-0378">Hydrolase</keyword>
<dbReference type="Gene3D" id="3.90.226.10">
    <property type="entry name" value="2-enoyl-CoA Hydratase, Chain A, domain 1"/>
    <property type="match status" value="1"/>
</dbReference>
<dbReference type="GO" id="GO:0004176">
    <property type="term" value="F:ATP-dependent peptidase activity"/>
    <property type="evidence" value="ECO:0007669"/>
    <property type="project" value="InterPro"/>
</dbReference>
<proteinExistence type="inferred from homology"/>
<name>A0A841K621_9HYPH</name>
<comment type="caution">
    <text evidence="7">The sequence shown here is derived from an EMBL/GenBank/DDBJ whole genome shotgun (WGS) entry which is preliminary data.</text>
</comment>
<keyword evidence="5" id="KW-0720">Serine protease</keyword>
<dbReference type="PRINTS" id="PR00127">
    <property type="entry name" value="CLPPROTEASEP"/>
</dbReference>
<dbReference type="GO" id="GO:0004252">
    <property type="term" value="F:serine-type endopeptidase activity"/>
    <property type="evidence" value="ECO:0007669"/>
    <property type="project" value="InterPro"/>
</dbReference>
<evidence type="ECO:0000313" key="7">
    <source>
        <dbReference type="EMBL" id="MBB6167745.1"/>
    </source>
</evidence>
<keyword evidence="3 7" id="KW-0645">Protease</keyword>
<evidence type="ECO:0000256" key="2">
    <source>
        <dbReference type="ARBA" id="ARBA00022490"/>
    </source>
</evidence>
<dbReference type="PANTHER" id="PTHR10381">
    <property type="entry name" value="ATP-DEPENDENT CLP PROTEASE PROTEOLYTIC SUBUNIT"/>
    <property type="match status" value="1"/>
</dbReference>
<dbReference type="CDD" id="cd07016">
    <property type="entry name" value="S14_ClpP_1"/>
    <property type="match status" value="1"/>
</dbReference>
<dbReference type="Pfam" id="PF00574">
    <property type="entry name" value="CLP_protease"/>
    <property type="match status" value="1"/>
</dbReference>
<keyword evidence="2" id="KW-0963">Cytoplasm</keyword>
<dbReference type="InterPro" id="IPR001907">
    <property type="entry name" value="ClpP"/>
</dbReference>
<sequence length="289" mass="30811">MSLRQLPEAPTMARPQNYQWDAPSDVLAKWAEHSFAAAPGADADATISIFDVIGEDGWTGGGVTAKRISAALRSIGNRDVIVRINSPGGDMFEGIAIYNLLRTHPAKVTVEVLGWAASAASIIAMAGDVIRMGLGSFMMVHNAWGLVIGNRHDLREAASLFEQFDAALADIYEARTGIDRVGIERLMDAETFMTAAQAVEYGFADAVDDGVAAPSGDAKSTDRRLMARRQTEAALAKAGFTRTMRSEMLSELIGSATRDAGQPSAARDAGDNPELNAAALQRLIDTIRS</sequence>
<dbReference type="AlphaFoldDB" id="A0A841K621"/>
<dbReference type="PANTHER" id="PTHR10381:SF70">
    <property type="entry name" value="ATP-DEPENDENT CLP PROTEASE PROTEOLYTIC SUBUNIT"/>
    <property type="match status" value="1"/>
</dbReference>
<gene>
    <name evidence="7" type="ORF">HNQ73_001368</name>
</gene>
<protein>
    <recommendedName>
        <fullName evidence="6">ATP-dependent Clp protease proteolytic subunit</fullName>
    </recommendedName>
</protein>
<evidence type="ECO:0000256" key="4">
    <source>
        <dbReference type="ARBA" id="ARBA00022801"/>
    </source>
</evidence>
<dbReference type="InterPro" id="IPR029045">
    <property type="entry name" value="ClpP/crotonase-like_dom_sf"/>
</dbReference>
<evidence type="ECO:0000256" key="6">
    <source>
        <dbReference type="RuleBase" id="RU003567"/>
    </source>
</evidence>
<evidence type="ECO:0000256" key="3">
    <source>
        <dbReference type="ARBA" id="ARBA00022670"/>
    </source>
</evidence>
<dbReference type="GO" id="GO:0006515">
    <property type="term" value="P:protein quality control for misfolded or incompletely synthesized proteins"/>
    <property type="evidence" value="ECO:0007669"/>
    <property type="project" value="TreeGrafter"/>
</dbReference>
<dbReference type="InterPro" id="IPR023562">
    <property type="entry name" value="ClpP/TepA"/>
</dbReference>
<evidence type="ECO:0000313" key="8">
    <source>
        <dbReference type="Proteomes" id="UP000588017"/>
    </source>
</evidence>
<dbReference type="GO" id="GO:0051117">
    <property type="term" value="F:ATPase binding"/>
    <property type="evidence" value="ECO:0007669"/>
    <property type="project" value="TreeGrafter"/>
</dbReference>
<dbReference type="GO" id="GO:0009368">
    <property type="term" value="C:endopeptidase Clp complex"/>
    <property type="evidence" value="ECO:0007669"/>
    <property type="project" value="TreeGrafter"/>
</dbReference>
<organism evidence="7 8">
    <name type="scientific">Chelatococcus composti</name>
    <dbReference type="NCBI Taxonomy" id="1743235"/>
    <lineage>
        <taxon>Bacteria</taxon>
        <taxon>Pseudomonadati</taxon>
        <taxon>Pseudomonadota</taxon>
        <taxon>Alphaproteobacteria</taxon>
        <taxon>Hyphomicrobiales</taxon>
        <taxon>Chelatococcaceae</taxon>
        <taxon>Chelatococcus</taxon>
    </lineage>
</organism>
<dbReference type="SUPFAM" id="SSF52096">
    <property type="entry name" value="ClpP/crotonase"/>
    <property type="match status" value="1"/>
</dbReference>
<dbReference type="EMBL" id="JACHEH010000003">
    <property type="protein sequence ID" value="MBB6167745.1"/>
    <property type="molecule type" value="Genomic_DNA"/>
</dbReference>
<evidence type="ECO:0000256" key="5">
    <source>
        <dbReference type="ARBA" id="ARBA00022825"/>
    </source>
</evidence>
<reference evidence="7 8" key="1">
    <citation type="submission" date="2020-08" db="EMBL/GenBank/DDBJ databases">
        <title>Genomic Encyclopedia of Type Strains, Phase IV (KMG-IV): sequencing the most valuable type-strain genomes for metagenomic binning, comparative biology and taxonomic classification.</title>
        <authorList>
            <person name="Goeker M."/>
        </authorList>
    </citation>
    <scope>NUCLEOTIDE SEQUENCE [LARGE SCALE GENOMIC DNA]</scope>
    <source>
        <strain evidence="7 8">DSM 101465</strain>
    </source>
</reference>
<dbReference type="RefSeq" id="WP_183333593.1">
    <property type="nucleotide sequence ID" value="NZ_BMHX01000003.1"/>
</dbReference>
<dbReference type="Proteomes" id="UP000588017">
    <property type="component" value="Unassembled WGS sequence"/>
</dbReference>
<accession>A0A841K621</accession>